<keyword evidence="2 4" id="KW-0479">Metal-binding</keyword>
<dbReference type="Pfam" id="PF13442">
    <property type="entry name" value="Cytochrome_CBB3"/>
    <property type="match status" value="1"/>
</dbReference>
<dbReference type="KEGG" id="pseg:D3H65_32635"/>
<evidence type="ECO:0000256" key="1">
    <source>
        <dbReference type="ARBA" id="ARBA00022617"/>
    </source>
</evidence>
<keyword evidence="7" id="KW-1185">Reference proteome</keyword>
<dbReference type="InterPro" id="IPR036909">
    <property type="entry name" value="Cyt_c-like_dom_sf"/>
</dbReference>
<sequence>MKPLIATITGSLITVLLLSFIVTGQKAGPGKTGQELFEKHCKQCHGKDGTRGLFGAKNLQTSQLADEALYTTIARGRKIMPAWEKRMDSAELGLVVAYVKTLRK</sequence>
<dbReference type="Gene3D" id="1.10.760.10">
    <property type="entry name" value="Cytochrome c-like domain"/>
    <property type="match status" value="1"/>
</dbReference>
<reference evidence="6 7" key="1">
    <citation type="submission" date="2018-09" db="EMBL/GenBank/DDBJ databases">
        <title>Genome sequencing of strain 6GH32-13.</title>
        <authorList>
            <person name="Weon H.-Y."/>
            <person name="Heo J."/>
            <person name="Kwon S.-W."/>
        </authorList>
    </citation>
    <scope>NUCLEOTIDE SEQUENCE [LARGE SCALE GENOMIC DNA]</scope>
    <source>
        <strain evidence="6 7">5GH32-13</strain>
    </source>
</reference>
<accession>A0A3B7MZE2</accession>
<proteinExistence type="predicted"/>
<dbReference type="GO" id="GO:0020037">
    <property type="term" value="F:heme binding"/>
    <property type="evidence" value="ECO:0007669"/>
    <property type="project" value="InterPro"/>
</dbReference>
<dbReference type="SUPFAM" id="SSF46626">
    <property type="entry name" value="Cytochrome c"/>
    <property type="match status" value="1"/>
</dbReference>
<gene>
    <name evidence="6" type="ORF">D3H65_32635</name>
</gene>
<dbReference type="Proteomes" id="UP000263900">
    <property type="component" value="Chromosome"/>
</dbReference>
<evidence type="ECO:0000256" key="3">
    <source>
        <dbReference type="ARBA" id="ARBA00023004"/>
    </source>
</evidence>
<dbReference type="AlphaFoldDB" id="A0A3B7MZE2"/>
<protein>
    <submittedName>
        <fullName evidence="6">Cytochrome c</fullName>
    </submittedName>
</protein>
<evidence type="ECO:0000259" key="5">
    <source>
        <dbReference type="PROSITE" id="PS51007"/>
    </source>
</evidence>
<evidence type="ECO:0000256" key="4">
    <source>
        <dbReference type="PROSITE-ProRule" id="PRU00433"/>
    </source>
</evidence>
<dbReference type="PROSITE" id="PS51007">
    <property type="entry name" value="CYTC"/>
    <property type="match status" value="1"/>
</dbReference>
<evidence type="ECO:0000313" key="6">
    <source>
        <dbReference type="EMBL" id="AXY78446.1"/>
    </source>
</evidence>
<name>A0A3B7MZE2_9BACT</name>
<evidence type="ECO:0000256" key="2">
    <source>
        <dbReference type="ARBA" id="ARBA00022723"/>
    </source>
</evidence>
<organism evidence="6 7">
    <name type="scientific">Paraflavitalea soli</name>
    <dbReference type="NCBI Taxonomy" id="2315862"/>
    <lineage>
        <taxon>Bacteria</taxon>
        <taxon>Pseudomonadati</taxon>
        <taxon>Bacteroidota</taxon>
        <taxon>Chitinophagia</taxon>
        <taxon>Chitinophagales</taxon>
        <taxon>Chitinophagaceae</taxon>
        <taxon>Paraflavitalea</taxon>
    </lineage>
</organism>
<keyword evidence="3 4" id="KW-0408">Iron</keyword>
<feature type="domain" description="Cytochrome c" evidence="5">
    <location>
        <begin position="28"/>
        <end position="103"/>
    </location>
</feature>
<evidence type="ECO:0000313" key="7">
    <source>
        <dbReference type="Proteomes" id="UP000263900"/>
    </source>
</evidence>
<dbReference type="InterPro" id="IPR009056">
    <property type="entry name" value="Cyt_c-like_dom"/>
</dbReference>
<dbReference type="RefSeq" id="WP_119054318.1">
    <property type="nucleotide sequence ID" value="NZ_CP032157.1"/>
</dbReference>
<dbReference type="GO" id="GO:0009055">
    <property type="term" value="F:electron transfer activity"/>
    <property type="evidence" value="ECO:0007669"/>
    <property type="project" value="InterPro"/>
</dbReference>
<dbReference type="GO" id="GO:0046872">
    <property type="term" value="F:metal ion binding"/>
    <property type="evidence" value="ECO:0007669"/>
    <property type="project" value="UniProtKB-KW"/>
</dbReference>
<dbReference type="OrthoDB" id="9794322at2"/>
<dbReference type="EMBL" id="CP032157">
    <property type="protein sequence ID" value="AXY78446.1"/>
    <property type="molecule type" value="Genomic_DNA"/>
</dbReference>
<keyword evidence="1 4" id="KW-0349">Heme</keyword>